<dbReference type="GO" id="GO:0046872">
    <property type="term" value="F:metal ion binding"/>
    <property type="evidence" value="ECO:0007669"/>
    <property type="project" value="UniProtKB-KW"/>
</dbReference>
<comment type="caution">
    <text evidence="7">The sequence shown here is derived from an EMBL/GenBank/DDBJ whole genome shotgun (WGS) entry which is preliminary data.</text>
</comment>
<feature type="domain" description="Radical SAM core" evidence="5">
    <location>
        <begin position="22"/>
        <end position="129"/>
    </location>
</feature>
<dbReference type="Pfam" id="PF13186">
    <property type="entry name" value="SPASM"/>
    <property type="match status" value="1"/>
</dbReference>
<dbReference type="CDD" id="cd01335">
    <property type="entry name" value="Radical_SAM"/>
    <property type="match status" value="1"/>
</dbReference>
<dbReference type="PANTHER" id="PTHR11228">
    <property type="entry name" value="RADICAL SAM DOMAIN PROTEIN"/>
    <property type="match status" value="1"/>
</dbReference>
<keyword evidence="4" id="KW-0411">Iron-sulfur</keyword>
<accession>X0UGB1</accession>
<feature type="non-terminal residue" evidence="7">
    <location>
        <position position="1"/>
    </location>
</feature>
<dbReference type="InterPro" id="IPR013785">
    <property type="entry name" value="Aldolase_TIM"/>
</dbReference>
<keyword evidence="3" id="KW-0408">Iron</keyword>
<evidence type="ECO:0000259" key="5">
    <source>
        <dbReference type="Pfam" id="PF04055"/>
    </source>
</evidence>
<dbReference type="SUPFAM" id="SSF102114">
    <property type="entry name" value="Radical SAM enzymes"/>
    <property type="match status" value="1"/>
</dbReference>
<evidence type="ECO:0000256" key="3">
    <source>
        <dbReference type="ARBA" id="ARBA00023004"/>
    </source>
</evidence>
<dbReference type="InterPro" id="IPR023885">
    <property type="entry name" value="4Fe4S-binding_SPASM_dom"/>
</dbReference>
<feature type="non-terminal residue" evidence="7">
    <location>
        <position position="266"/>
    </location>
</feature>
<evidence type="ECO:0000313" key="7">
    <source>
        <dbReference type="EMBL" id="GAG04615.1"/>
    </source>
</evidence>
<dbReference type="PANTHER" id="PTHR11228:SF7">
    <property type="entry name" value="PQQA PEPTIDE CYCLASE"/>
    <property type="match status" value="1"/>
</dbReference>
<proteinExistence type="predicted"/>
<dbReference type="GO" id="GO:0051536">
    <property type="term" value="F:iron-sulfur cluster binding"/>
    <property type="evidence" value="ECO:0007669"/>
    <property type="project" value="UniProtKB-KW"/>
</dbReference>
<dbReference type="InterPro" id="IPR050377">
    <property type="entry name" value="Radical_SAM_PqqE_MftC-like"/>
</dbReference>
<keyword evidence="2" id="KW-0479">Metal-binding</keyword>
<dbReference type="EMBL" id="BARS01026796">
    <property type="protein sequence ID" value="GAG04615.1"/>
    <property type="molecule type" value="Genomic_DNA"/>
</dbReference>
<dbReference type="Pfam" id="PF04055">
    <property type="entry name" value="Radical_SAM"/>
    <property type="match status" value="1"/>
</dbReference>
<organism evidence="7">
    <name type="scientific">marine sediment metagenome</name>
    <dbReference type="NCBI Taxonomy" id="412755"/>
    <lineage>
        <taxon>unclassified sequences</taxon>
        <taxon>metagenomes</taxon>
        <taxon>ecological metagenomes</taxon>
    </lineage>
</organism>
<gene>
    <name evidence="7" type="ORF">S01H1_42176</name>
</gene>
<keyword evidence="1" id="KW-0949">S-adenosyl-L-methionine</keyword>
<dbReference type="InterPro" id="IPR058240">
    <property type="entry name" value="rSAM_sf"/>
</dbReference>
<dbReference type="AlphaFoldDB" id="X0UGB1"/>
<dbReference type="InterPro" id="IPR007197">
    <property type="entry name" value="rSAM"/>
</dbReference>
<evidence type="ECO:0000256" key="4">
    <source>
        <dbReference type="ARBA" id="ARBA00023014"/>
    </source>
</evidence>
<feature type="domain" description="4Fe4S-binding SPASM" evidence="6">
    <location>
        <begin position="225"/>
        <end position="265"/>
    </location>
</feature>
<evidence type="ECO:0000256" key="1">
    <source>
        <dbReference type="ARBA" id="ARBA00022691"/>
    </source>
</evidence>
<name>X0UGB1_9ZZZZ</name>
<dbReference type="Gene3D" id="3.20.20.70">
    <property type="entry name" value="Aldolase class I"/>
    <property type="match status" value="1"/>
</dbReference>
<dbReference type="GO" id="GO:0003824">
    <property type="term" value="F:catalytic activity"/>
    <property type="evidence" value="ECO:0007669"/>
    <property type="project" value="InterPro"/>
</dbReference>
<reference evidence="7" key="1">
    <citation type="journal article" date="2014" name="Front. Microbiol.">
        <title>High frequency of phylogenetically diverse reductive dehalogenase-homologous genes in deep subseafloor sedimentary metagenomes.</title>
        <authorList>
            <person name="Kawai M."/>
            <person name="Futagami T."/>
            <person name="Toyoda A."/>
            <person name="Takaki Y."/>
            <person name="Nishi S."/>
            <person name="Hori S."/>
            <person name="Arai W."/>
            <person name="Tsubouchi T."/>
            <person name="Morono Y."/>
            <person name="Uchiyama I."/>
            <person name="Ito T."/>
            <person name="Fujiyama A."/>
            <person name="Inagaki F."/>
            <person name="Takami H."/>
        </authorList>
    </citation>
    <scope>NUCLEOTIDE SEQUENCE</scope>
    <source>
        <strain evidence="7">Expedition CK06-06</strain>
    </source>
</reference>
<sequence length="266" mass="30117">PRPDPTLKQISGFFDENRETLRKLKFIQLTGGEPFLRDDLPEIASIVHEAAPKCMIWIPTNGLLPEKIHETTMEILRRTDKHVIGVTISLDGEGEAHDIQRGVDGSYMKAVRTLKSLSDLKKKTGRLHLSTGFTLTPNNYIQAPLVQRLTYRYGADFSIRPVNVSEHYYQKMEQNNVLDPDEVWKTVRYLAHLVKNEKGMFNSLTMLAYLKGIKEFIGEGRTLPCSAARESVFIDGVGDVFPCIVMNHKLGNAYETPLKEILASEE</sequence>
<dbReference type="CDD" id="cd21109">
    <property type="entry name" value="SPASM"/>
    <property type="match status" value="1"/>
</dbReference>
<protein>
    <submittedName>
        <fullName evidence="7">Uncharacterized protein</fullName>
    </submittedName>
</protein>
<evidence type="ECO:0000259" key="6">
    <source>
        <dbReference type="Pfam" id="PF13186"/>
    </source>
</evidence>
<evidence type="ECO:0000256" key="2">
    <source>
        <dbReference type="ARBA" id="ARBA00022723"/>
    </source>
</evidence>